<reference evidence="2 3" key="1">
    <citation type="submission" date="2019-05" db="EMBL/GenBank/DDBJ databases">
        <title>Another draft genome of Portunus trituberculatus and its Hox gene families provides insights of decapod evolution.</title>
        <authorList>
            <person name="Jeong J.-H."/>
            <person name="Song I."/>
            <person name="Kim S."/>
            <person name="Choi T."/>
            <person name="Kim D."/>
            <person name="Ryu S."/>
            <person name="Kim W."/>
        </authorList>
    </citation>
    <scope>NUCLEOTIDE SEQUENCE [LARGE SCALE GENOMIC DNA]</scope>
    <source>
        <tissue evidence="2">Muscle</tissue>
    </source>
</reference>
<keyword evidence="3" id="KW-1185">Reference proteome</keyword>
<name>A0A5B7J6H5_PORTR</name>
<sequence>MSARMEKWETQEEEEEEEEEEQEEVVEKEKTLVIIQCSPHDRKPSLHQMARWSPSVPTAARVHFMCVYLHSFLPLANEHLRAV</sequence>
<feature type="compositionally biased region" description="Basic and acidic residues" evidence="1">
    <location>
        <begin position="1"/>
        <end position="10"/>
    </location>
</feature>
<evidence type="ECO:0000256" key="1">
    <source>
        <dbReference type="SAM" id="MobiDB-lite"/>
    </source>
</evidence>
<feature type="region of interest" description="Disordered" evidence="1">
    <location>
        <begin position="1"/>
        <end position="28"/>
    </location>
</feature>
<dbReference type="EMBL" id="VSRR010076496">
    <property type="protein sequence ID" value="MPC88064.1"/>
    <property type="molecule type" value="Genomic_DNA"/>
</dbReference>
<gene>
    <name evidence="2" type="ORF">E2C01_082954</name>
</gene>
<protein>
    <submittedName>
        <fullName evidence="2">Uncharacterized protein</fullName>
    </submittedName>
</protein>
<feature type="compositionally biased region" description="Acidic residues" evidence="1">
    <location>
        <begin position="11"/>
        <end position="24"/>
    </location>
</feature>
<evidence type="ECO:0000313" key="2">
    <source>
        <dbReference type="EMBL" id="MPC88064.1"/>
    </source>
</evidence>
<dbReference type="AlphaFoldDB" id="A0A5B7J6H5"/>
<comment type="caution">
    <text evidence="2">The sequence shown here is derived from an EMBL/GenBank/DDBJ whole genome shotgun (WGS) entry which is preliminary data.</text>
</comment>
<proteinExistence type="predicted"/>
<dbReference type="Proteomes" id="UP000324222">
    <property type="component" value="Unassembled WGS sequence"/>
</dbReference>
<accession>A0A5B7J6H5</accession>
<organism evidence="2 3">
    <name type="scientific">Portunus trituberculatus</name>
    <name type="common">Swimming crab</name>
    <name type="synonym">Neptunus trituberculatus</name>
    <dbReference type="NCBI Taxonomy" id="210409"/>
    <lineage>
        <taxon>Eukaryota</taxon>
        <taxon>Metazoa</taxon>
        <taxon>Ecdysozoa</taxon>
        <taxon>Arthropoda</taxon>
        <taxon>Crustacea</taxon>
        <taxon>Multicrustacea</taxon>
        <taxon>Malacostraca</taxon>
        <taxon>Eumalacostraca</taxon>
        <taxon>Eucarida</taxon>
        <taxon>Decapoda</taxon>
        <taxon>Pleocyemata</taxon>
        <taxon>Brachyura</taxon>
        <taxon>Eubrachyura</taxon>
        <taxon>Portunoidea</taxon>
        <taxon>Portunidae</taxon>
        <taxon>Portuninae</taxon>
        <taxon>Portunus</taxon>
    </lineage>
</organism>
<evidence type="ECO:0000313" key="3">
    <source>
        <dbReference type="Proteomes" id="UP000324222"/>
    </source>
</evidence>